<accession>H5XM99</accession>
<gene>
    <name evidence="2" type="ORF">SaccyDRAFT_4848</name>
</gene>
<keyword evidence="3" id="KW-1185">Reference proteome</keyword>
<dbReference type="EMBL" id="CM001440">
    <property type="protein sequence ID" value="EHR63650.1"/>
    <property type="molecule type" value="Genomic_DNA"/>
</dbReference>
<dbReference type="HOGENOM" id="CLU_061970_0_0_11"/>
<dbReference type="eggNOG" id="ENOG5032S7P">
    <property type="taxonomic scope" value="Bacteria"/>
</dbReference>
<proteinExistence type="predicted"/>
<organism evidence="2 3">
    <name type="scientific">Saccharomonospora cyanea NA-134</name>
    <dbReference type="NCBI Taxonomy" id="882082"/>
    <lineage>
        <taxon>Bacteria</taxon>
        <taxon>Bacillati</taxon>
        <taxon>Actinomycetota</taxon>
        <taxon>Actinomycetes</taxon>
        <taxon>Pseudonocardiales</taxon>
        <taxon>Pseudonocardiaceae</taxon>
        <taxon>Saccharomonospora</taxon>
    </lineage>
</organism>
<feature type="compositionally biased region" description="Basic and acidic residues" evidence="1">
    <location>
        <begin position="172"/>
        <end position="188"/>
    </location>
</feature>
<protein>
    <submittedName>
        <fullName evidence="2">Uncharacterized protein</fullName>
    </submittedName>
</protein>
<name>H5XM99_9PSEU</name>
<feature type="region of interest" description="Disordered" evidence="1">
    <location>
        <begin position="154"/>
        <end position="267"/>
    </location>
</feature>
<feature type="compositionally biased region" description="Basic and acidic residues" evidence="1">
    <location>
        <begin position="201"/>
        <end position="250"/>
    </location>
</feature>
<dbReference type="STRING" id="882082.SaccyDRAFT_4848"/>
<dbReference type="RefSeq" id="WP_005460072.1">
    <property type="nucleotide sequence ID" value="NZ_CM001440.1"/>
</dbReference>
<evidence type="ECO:0000256" key="1">
    <source>
        <dbReference type="SAM" id="MobiDB-lite"/>
    </source>
</evidence>
<sequence length="267" mass="29880">MATTDKGLEAVVNEVYGVDPGEFVRERDRHAAQARERGEKDLAEKIRRLRKPTKAAALVNRLARHHADEVAVLPELGDRLREAHRQLAGDRLRELTHERNKRVAALVELACSPAGGSVGESIRQEIAATLQAAVGDEEAARAVVEGHLVSALSPPDVFESDWLPTDLPSTPTRRDGSASRPGRTETPRPAEPPAPSTREPTVSRRDNERVEAERRRRDAEVRARRVRDEARRELRAAEREEAKAHRRTEAARAALEAAERQVRRYTR</sequence>
<feature type="compositionally biased region" description="Basic and acidic residues" evidence="1">
    <location>
        <begin position="257"/>
        <end position="267"/>
    </location>
</feature>
<dbReference type="Proteomes" id="UP000002791">
    <property type="component" value="Chromosome"/>
</dbReference>
<evidence type="ECO:0000313" key="3">
    <source>
        <dbReference type="Proteomes" id="UP000002791"/>
    </source>
</evidence>
<dbReference type="OrthoDB" id="3541690at2"/>
<dbReference type="AlphaFoldDB" id="H5XM99"/>
<reference evidence="2 3" key="1">
    <citation type="submission" date="2011-11" db="EMBL/GenBank/DDBJ databases">
        <title>The Noncontiguous Finished sequence of Saccharomonospora cyanea NA-134.</title>
        <authorList>
            <consortium name="US DOE Joint Genome Institute"/>
            <person name="Lucas S."/>
            <person name="Han J."/>
            <person name="Lapidus A."/>
            <person name="Cheng J.-F."/>
            <person name="Goodwin L."/>
            <person name="Pitluck S."/>
            <person name="Peters L."/>
            <person name="Ovchinnikova G."/>
            <person name="Lu M."/>
            <person name="Detter J.C."/>
            <person name="Han C."/>
            <person name="Tapia R."/>
            <person name="Land M."/>
            <person name="Hauser L."/>
            <person name="Kyrpides N."/>
            <person name="Ivanova N."/>
            <person name="Pagani I."/>
            <person name="Brambilla E.-M."/>
            <person name="Klenk H.-P."/>
            <person name="Woyke T."/>
        </authorList>
    </citation>
    <scope>NUCLEOTIDE SEQUENCE [LARGE SCALE GENOMIC DNA]</scope>
    <source>
        <strain evidence="2 3">NA-134</strain>
    </source>
</reference>
<evidence type="ECO:0000313" key="2">
    <source>
        <dbReference type="EMBL" id="EHR63650.1"/>
    </source>
</evidence>